<dbReference type="Proteomes" id="UP000481153">
    <property type="component" value="Unassembled WGS sequence"/>
</dbReference>
<evidence type="ECO:0000313" key="2">
    <source>
        <dbReference type="EMBL" id="KAF0737438.1"/>
    </source>
</evidence>
<gene>
    <name evidence="2" type="ORF">Ae201684_006600</name>
</gene>
<comment type="caution">
    <text evidence="2">The sequence shown here is derived from an EMBL/GenBank/DDBJ whole genome shotgun (WGS) entry which is preliminary data.</text>
</comment>
<organism evidence="2 3">
    <name type="scientific">Aphanomyces euteiches</name>
    <dbReference type="NCBI Taxonomy" id="100861"/>
    <lineage>
        <taxon>Eukaryota</taxon>
        <taxon>Sar</taxon>
        <taxon>Stramenopiles</taxon>
        <taxon>Oomycota</taxon>
        <taxon>Saprolegniomycetes</taxon>
        <taxon>Saprolegniales</taxon>
        <taxon>Verrucalvaceae</taxon>
        <taxon>Aphanomyces</taxon>
    </lineage>
</organism>
<sequence>MTVEDEVTTAKALVNQLLRSDIEQTRFCTSELEDATFRGLTTRTSLDAIKNLIEVATPATTVKFTLHLEDGSCVIVVVGVSATYSTLLKEIQCALKSTVKRSISWKYMWRHYGLECNGVLLEIPRHAKSPVLDFITEKHNVTDFHLRFVPRRSSKS</sequence>
<evidence type="ECO:0000313" key="3">
    <source>
        <dbReference type="Proteomes" id="UP000481153"/>
    </source>
</evidence>
<dbReference type="Gene3D" id="3.10.20.90">
    <property type="entry name" value="Phosphatidylinositol 3-kinase Catalytic Subunit, Chain A, domain 1"/>
    <property type="match status" value="1"/>
</dbReference>
<reference evidence="2 3" key="1">
    <citation type="submission" date="2019-07" db="EMBL/GenBank/DDBJ databases">
        <title>Genomics analysis of Aphanomyces spp. identifies a new class of oomycete effector associated with host adaptation.</title>
        <authorList>
            <person name="Gaulin E."/>
        </authorList>
    </citation>
    <scope>NUCLEOTIDE SEQUENCE [LARGE SCALE GENOMIC DNA]</scope>
    <source>
        <strain evidence="2 3">ATCC 201684</strain>
    </source>
</reference>
<accession>A0A6G0XBJ2</accession>
<dbReference type="EMBL" id="VJMJ01000084">
    <property type="protein sequence ID" value="KAF0737438.1"/>
    <property type="molecule type" value="Genomic_DNA"/>
</dbReference>
<evidence type="ECO:0000259" key="1">
    <source>
        <dbReference type="Pfam" id="PF18036"/>
    </source>
</evidence>
<dbReference type="Pfam" id="PF18036">
    <property type="entry name" value="Ubiquitin_4"/>
    <property type="match status" value="1"/>
</dbReference>
<name>A0A6G0XBJ2_9STRA</name>
<protein>
    <recommendedName>
        <fullName evidence="1">SNRNP25 ubiquitin-like domain-containing protein</fullName>
    </recommendedName>
</protein>
<keyword evidence="3" id="KW-1185">Reference proteome</keyword>
<feature type="domain" description="SNRNP25 ubiquitin-like" evidence="1">
    <location>
        <begin position="64"/>
        <end position="121"/>
    </location>
</feature>
<proteinExistence type="predicted"/>
<dbReference type="InterPro" id="IPR040610">
    <property type="entry name" value="SNRNP25_ubiquitin"/>
</dbReference>
<dbReference type="VEuPathDB" id="FungiDB:AeMF1_015760"/>
<dbReference type="AlphaFoldDB" id="A0A6G0XBJ2"/>